<evidence type="ECO:0000259" key="2">
    <source>
        <dbReference type="Pfam" id="PF25484"/>
    </source>
</evidence>
<gene>
    <name evidence="3" type="ORF">B0H67DRAFT_493059</name>
</gene>
<proteinExistence type="predicted"/>
<dbReference type="EMBL" id="JAUKUA010000005">
    <property type="protein sequence ID" value="KAK0711446.1"/>
    <property type="molecule type" value="Genomic_DNA"/>
</dbReference>
<organism evidence="3 4">
    <name type="scientific">Lasiosphaeris hirsuta</name>
    <dbReference type="NCBI Taxonomy" id="260670"/>
    <lineage>
        <taxon>Eukaryota</taxon>
        <taxon>Fungi</taxon>
        <taxon>Dikarya</taxon>
        <taxon>Ascomycota</taxon>
        <taxon>Pezizomycotina</taxon>
        <taxon>Sordariomycetes</taxon>
        <taxon>Sordariomycetidae</taxon>
        <taxon>Sordariales</taxon>
        <taxon>Lasiosphaeriaceae</taxon>
        <taxon>Lasiosphaeris</taxon>
    </lineage>
</organism>
<comment type="caution">
    <text evidence="3">The sequence shown here is derived from an EMBL/GenBank/DDBJ whole genome shotgun (WGS) entry which is preliminary data.</text>
</comment>
<evidence type="ECO:0000313" key="3">
    <source>
        <dbReference type="EMBL" id="KAK0711446.1"/>
    </source>
</evidence>
<keyword evidence="4" id="KW-1185">Reference proteome</keyword>
<dbReference type="AlphaFoldDB" id="A0AA40A8Y1"/>
<keyword evidence="1" id="KW-0732">Signal</keyword>
<dbReference type="InterPro" id="IPR057229">
    <property type="entry name" value="DUF7907"/>
</dbReference>
<sequence>MKSTFFAGAVAALTSFTTVVSAQSYNQTGPFYLQIKSDNATLDGRYLTACHSGAAQETLCLGKVDSPTTNKASASFFWNTTDQSPVGVLIWNLVLAKNPDGTQMVVSSPMTLDYTPGTNVATTRFGPNEIDRSVQVGFNNSVMYMTWWNDDSTFLAGQYPTGDSSREITNWNVCWVLAGSYYYNALAWVTGGAPHNPTCEAVSVVKVEPSA</sequence>
<dbReference type="Proteomes" id="UP001172102">
    <property type="component" value="Unassembled WGS sequence"/>
</dbReference>
<accession>A0AA40A8Y1</accession>
<name>A0AA40A8Y1_9PEZI</name>
<feature type="domain" description="DUF7907" evidence="2">
    <location>
        <begin position="30"/>
        <end position="206"/>
    </location>
</feature>
<feature type="signal peptide" evidence="1">
    <location>
        <begin position="1"/>
        <end position="22"/>
    </location>
</feature>
<feature type="chain" id="PRO_5041208870" description="DUF7907 domain-containing protein" evidence="1">
    <location>
        <begin position="23"/>
        <end position="211"/>
    </location>
</feature>
<evidence type="ECO:0000313" key="4">
    <source>
        <dbReference type="Proteomes" id="UP001172102"/>
    </source>
</evidence>
<protein>
    <recommendedName>
        <fullName evidence="2">DUF7907 domain-containing protein</fullName>
    </recommendedName>
</protein>
<reference evidence="3" key="1">
    <citation type="submission" date="2023-06" db="EMBL/GenBank/DDBJ databases">
        <title>Genome-scale phylogeny and comparative genomics of the fungal order Sordariales.</title>
        <authorList>
            <consortium name="Lawrence Berkeley National Laboratory"/>
            <person name="Hensen N."/>
            <person name="Bonometti L."/>
            <person name="Westerberg I."/>
            <person name="Brannstrom I.O."/>
            <person name="Guillou S."/>
            <person name="Cros-Aarteil S."/>
            <person name="Calhoun S."/>
            <person name="Haridas S."/>
            <person name="Kuo A."/>
            <person name="Mondo S."/>
            <person name="Pangilinan J."/>
            <person name="Riley R."/>
            <person name="Labutti K."/>
            <person name="Andreopoulos B."/>
            <person name="Lipzen A."/>
            <person name="Chen C."/>
            <person name="Yanf M."/>
            <person name="Daum C."/>
            <person name="Ng V."/>
            <person name="Clum A."/>
            <person name="Steindorff A."/>
            <person name="Ohm R."/>
            <person name="Martin F."/>
            <person name="Silar P."/>
            <person name="Natvig D."/>
            <person name="Lalanne C."/>
            <person name="Gautier V."/>
            <person name="Ament-Velasquez S.L."/>
            <person name="Kruys A."/>
            <person name="Hutchinson M.I."/>
            <person name="Powell A.J."/>
            <person name="Barry K."/>
            <person name="Miller A.N."/>
            <person name="Grigoriev I.V."/>
            <person name="Debuchy R."/>
            <person name="Gladieux P."/>
            <person name="Thoren M.H."/>
            <person name="Johannesson H."/>
        </authorList>
    </citation>
    <scope>NUCLEOTIDE SEQUENCE</scope>
    <source>
        <strain evidence="3">SMH4607-1</strain>
    </source>
</reference>
<dbReference type="Pfam" id="PF25484">
    <property type="entry name" value="DUF7907"/>
    <property type="match status" value="1"/>
</dbReference>
<evidence type="ECO:0000256" key="1">
    <source>
        <dbReference type="SAM" id="SignalP"/>
    </source>
</evidence>